<feature type="transmembrane region" description="Helical" evidence="1">
    <location>
        <begin position="101"/>
        <end position="125"/>
    </location>
</feature>
<feature type="transmembrane region" description="Helical" evidence="1">
    <location>
        <begin position="59"/>
        <end position="81"/>
    </location>
</feature>
<feature type="transmembrane region" description="Helical" evidence="1">
    <location>
        <begin position="484"/>
        <end position="511"/>
    </location>
</feature>
<evidence type="ECO:0000313" key="2">
    <source>
        <dbReference type="EMBL" id="TXK10138.1"/>
    </source>
</evidence>
<comment type="caution">
    <text evidence="2">The sequence shown here is derived from an EMBL/GenBank/DDBJ whole genome shotgun (WGS) entry which is preliminary data.</text>
</comment>
<feature type="transmembrane region" description="Helical" evidence="1">
    <location>
        <begin position="24"/>
        <end position="47"/>
    </location>
</feature>
<keyword evidence="1" id="KW-1133">Transmembrane helix</keyword>
<dbReference type="RefSeq" id="WP_147895336.1">
    <property type="nucleotide sequence ID" value="NZ_BAAANR010000001.1"/>
</dbReference>
<accession>A0A5C8HW96</accession>
<sequence>MVATLLRIRFRILGNTLARSPWQLVGFIITAFWAVGVLFMAAVGLFFAGAAGADVTRYAVVAGGAILTLGWIIGPVFVAGIDTTLDPAKLATFPLTTGRMMIAIAIAGLTGIPGLASLIGGLATFTAWWRWPLAAVAAVVCVPLGVAICVVASRTVASLASGLGGRRRTQETVGLIAFVVILFAGPIFLGATQLFRTGVESGVQFLAILDGLSWTPLAAAWAVPGDLAAGSPVTALFKLLIAAATLAGLWLLWSRSLAAGLASPPQTSARRVQSGSLGWFGRLPTGPVGATWARSLTYWVRDARYLQQLLLAPLVPVFVLFYSGGDLTSPFFAGSAIGSAFFVGVAPYTIISYDGTAFAGILQTGIRGRADRVGRTLAAASVAVPLVLLVAVVTVGISGRWEVLPAVLGASFGVLLTAYGVCAVSSALLVIPVAAAGDSPFKRVPGATFTMGLVGIGLWLVAGLLAAPEIVFAVLAIALGDPLWSWLAVIVGIVLGAVLCVVGVIVGGRVFDRTAPSLLSRLKSYKNA</sequence>
<keyword evidence="1" id="KW-0472">Membrane</keyword>
<feature type="transmembrane region" description="Helical" evidence="1">
    <location>
        <begin position="452"/>
        <end position="478"/>
    </location>
</feature>
<feature type="transmembrane region" description="Helical" evidence="1">
    <location>
        <begin position="132"/>
        <end position="153"/>
    </location>
</feature>
<feature type="transmembrane region" description="Helical" evidence="1">
    <location>
        <begin position="403"/>
        <end position="431"/>
    </location>
</feature>
<keyword evidence="1" id="KW-0812">Transmembrane</keyword>
<protein>
    <recommendedName>
        <fullName evidence="4">Transporter</fullName>
    </recommendedName>
</protein>
<feature type="transmembrane region" description="Helical" evidence="1">
    <location>
        <begin position="377"/>
        <end position="397"/>
    </location>
</feature>
<feature type="transmembrane region" description="Helical" evidence="1">
    <location>
        <begin position="331"/>
        <end position="351"/>
    </location>
</feature>
<gene>
    <name evidence="2" type="ORF">FVP77_14865</name>
</gene>
<keyword evidence="3" id="KW-1185">Reference proteome</keyword>
<name>A0A5C8HW96_9MICO</name>
<dbReference type="Proteomes" id="UP000321034">
    <property type="component" value="Unassembled WGS sequence"/>
</dbReference>
<proteinExistence type="predicted"/>
<feature type="transmembrane region" description="Helical" evidence="1">
    <location>
        <begin position="173"/>
        <end position="191"/>
    </location>
</feature>
<dbReference type="AlphaFoldDB" id="A0A5C8HW96"/>
<feature type="transmembrane region" description="Helical" evidence="1">
    <location>
        <begin position="305"/>
        <end position="325"/>
    </location>
</feature>
<reference evidence="2 3" key="1">
    <citation type="submission" date="2019-08" db="EMBL/GenBank/DDBJ databases">
        <authorList>
            <person name="Dong K."/>
        </authorList>
    </citation>
    <scope>NUCLEOTIDE SEQUENCE [LARGE SCALE GENOMIC DNA]</scope>
    <source>
        <strain evidence="2 3">JCM14558</strain>
    </source>
</reference>
<feature type="transmembrane region" description="Helical" evidence="1">
    <location>
        <begin position="235"/>
        <end position="253"/>
    </location>
</feature>
<evidence type="ECO:0008006" key="4">
    <source>
        <dbReference type="Google" id="ProtNLM"/>
    </source>
</evidence>
<evidence type="ECO:0000256" key="1">
    <source>
        <dbReference type="SAM" id="Phobius"/>
    </source>
</evidence>
<dbReference type="EMBL" id="VRSV01000002">
    <property type="protein sequence ID" value="TXK10138.1"/>
    <property type="molecule type" value="Genomic_DNA"/>
</dbReference>
<dbReference type="OrthoDB" id="3261041at2"/>
<organism evidence="2 3">
    <name type="scientific">Microbacterium hatanonis</name>
    <dbReference type="NCBI Taxonomy" id="404366"/>
    <lineage>
        <taxon>Bacteria</taxon>
        <taxon>Bacillati</taxon>
        <taxon>Actinomycetota</taxon>
        <taxon>Actinomycetes</taxon>
        <taxon>Micrococcales</taxon>
        <taxon>Microbacteriaceae</taxon>
        <taxon>Microbacterium</taxon>
    </lineage>
</organism>
<evidence type="ECO:0000313" key="3">
    <source>
        <dbReference type="Proteomes" id="UP000321034"/>
    </source>
</evidence>